<dbReference type="AlphaFoldDB" id="A0A0S2LVX5"/>
<evidence type="ECO:0000313" key="2">
    <source>
        <dbReference type="Proteomes" id="UP000059574"/>
    </source>
</evidence>
<sequence length="260" mass="28012">MTTEKTIEWTQRDIQCAEAVLANSTGDGFSLPMLTDEEIVALDGLERSQAVALPWLDLHTEQRELACNVALRSLLSKGLAFPLIGEGDTAPSGLGAVDEITGILTLRRLGERVVTAELTKDGDRAWLYGYVHADQVLEEVVDSAGSHTFTVVSRLDFPDRLMTLANAAGVDSVDGDPVSFTAERFAQVAEATLKDTRGVTTISAISLDPDTFRHYTIYTQGDQLHGMTASEDNGMAMLNLATISRVTGVEAIREVVEAGL</sequence>
<dbReference type="EMBL" id="CP013200">
    <property type="protein sequence ID" value="ALO65658.1"/>
    <property type="molecule type" value="Genomic_DNA"/>
</dbReference>
<organism evidence="1 2">
    <name type="scientific">Arthrobacter alpinus</name>
    <dbReference type="NCBI Taxonomy" id="656366"/>
    <lineage>
        <taxon>Bacteria</taxon>
        <taxon>Bacillati</taxon>
        <taxon>Actinomycetota</taxon>
        <taxon>Actinomycetes</taxon>
        <taxon>Micrococcales</taxon>
        <taxon>Micrococcaceae</taxon>
        <taxon>Arthrobacter</taxon>
    </lineage>
</organism>
<reference evidence="2" key="1">
    <citation type="submission" date="2015-11" db="EMBL/GenBank/DDBJ databases">
        <authorList>
            <person name="Kumar R."/>
            <person name="Singh D."/>
            <person name="Swarnkar M.K."/>
            <person name="Singh A.K."/>
            <person name="Kumar S."/>
        </authorList>
    </citation>
    <scope>NUCLEOTIDE SEQUENCE [LARGE SCALE GENOMIC DNA]</scope>
    <source>
        <strain evidence="2">ERGS4:06</strain>
    </source>
</reference>
<protein>
    <recommendedName>
        <fullName evidence="3">ESX secretion-associated protein EspG</fullName>
    </recommendedName>
</protein>
<dbReference type="RefSeq" id="WP_062286287.1">
    <property type="nucleotide sequence ID" value="NZ_CP013200.1"/>
</dbReference>
<dbReference type="Proteomes" id="UP000059574">
    <property type="component" value="Chromosome"/>
</dbReference>
<reference evidence="1 2" key="2">
    <citation type="journal article" date="2016" name="J. Biotechnol.">
        <title>Complete genome sequence of Arthrobacter alpinus ERGS4:06, a yellow pigmented bacterium tolerant to cold and radiations isolated from Sikkim Himalaya.</title>
        <authorList>
            <person name="Kumar R."/>
            <person name="Singh D."/>
            <person name="Swarnkar M.K."/>
            <person name="Singh A.K."/>
            <person name="Kumar S."/>
        </authorList>
    </citation>
    <scope>NUCLEOTIDE SEQUENCE [LARGE SCALE GENOMIC DNA]</scope>
    <source>
        <strain evidence="1 2">ERGS4:06</strain>
    </source>
</reference>
<proteinExistence type="predicted"/>
<dbReference type="OrthoDB" id="4793414at2"/>
<evidence type="ECO:0008006" key="3">
    <source>
        <dbReference type="Google" id="ProtNLM"/>
    </source>
</evidence>
<name>A0A0S2LVX5_9MICC</name>
<evidence type="ECO:0000313" key="1">
    <source>
        <dbReference type="EMBL" id="ALO65658.1"/>
    </source>
</evidence>
<accession>A0A0S2LVX5</accession>
<gene>
    <name evidence="1" type="ORF">AS189_03070</name>
</gene>